<organism evidence="2 3">
    <name type="scientific">Actinomycetospora rhizophila</name>
    <dbReference type="NCBI Taxonomy" id="1416876"/>
    <lineage>
        <taxon>Bacteria</taxon>
        <taxon>Bacillati</taxon>
        <taxon>Actinomycetota</taxon>
        <taxon>Actinomycetes</taxon>
        <taxon>Pseudonocardiales</taxon>
        <taxon>Pseudonocardiaceae</taxon>
        <taxon>Actinomycetospora</taxon>
    </lineage>
</organism>
<dbReference type="EMBL" id="JBHSKG010000015">
    <property type="protein sequence ID" value="MFC5141271.1"/>
    <property type="molecule type" value="Genomic_DNA"/>
</dbReference>
<gene>
    <name evidence="2" type="ORF">ACFPK1_23745</name>
</gene>
<name>A0ABV9ZKX4_9PSEU</name>
<accession>A0ABV9ZKX4</accession>
<dbReference type="InterPro" id="IPR000073">
    <property type="entry name" value="AB_hydrolase_1"/>
</dbReference>
<dbReference type="Pfam" id="PF12697">
    <property type="entry name" value="Abhydrolase_6"/>
    <property type="match status" value="1"/>
</dbReference>
<dbReference type="InterPro" id="IPR052897">
    <property type="entry name" value="Sec-Metab_Biosynth_Hydrolase"/>
</dbReference>
<evidence type="ECO:0000313" key="3">
    <source>
        <dbReference type="Proteomes" id="UP001596175"/>
    </source>
</evidence>
<proteinExistence type="predicted"/>
<keyword evidence="2" id="KW-0378">Hydrolase</keyword>
<dbReference type="PANTHER" id="PTHR37017">
    <property type="entry name" value="AB HYDROLASE-1 DOMAIN-CONTAINING PROTEIN-RELATED"/>
    <property type="match status" value="1"/>
</dbReference>
<dbReference type="InterPro" id="IPR029058">
    <property type="entry name" value="AB_hydrolase_fold"/>
</dbReference>
<protein>
    <submittedName>
        <fullName evidence="2">Alpha/beta fold hydrolase</fullName>
    </submittedName>
</protein>
<comment type="caution">
    <text evidence="2">The sequence shown here is derived from an EMBL/GenBank/DDBJ whole genome shotgun (WGS) entry which is preliminary data.</text>
</comment>
<feature type="domain" description="AB hydrolase-1" evidence="1">
    <location>
        <begin position="4"/>
        <end position="230"/>
    </location>
</feature>
<dbReference type="GO" id="GO:0016787">
    <property type="term" value="F:hydrolase activity"/>
    <property type="evidence" value="ECO:0007669"/>
    <property type="project" value="UniProtKB-KW"/>
</dbReference>
<dbReference type="RefSeq" id="WP_378023426.1">
    <property type="nucleotide sequence ID" value="NZ_JBHSKG010000015.1"/>
</dbReference>
<dbReference type="Proteomes" id="UP001596175">
    <property type="component" value="Unassembled WGS sequence"/>
</dbReference>
<sequence length="237" mass="25646">MAVVVLVHGGWHGGWVWRPVAARLRAAGHEVHTPTLTGVGERAHLHGPHVGLATHVEDVVALLAMEDLRDVLLVGHSSSGAVITGVAQRAADRLAGLVYLDAFVPEPGRSLHDLMPPARREFFLSRVDVDDRIVLDPDAAMDGWAIRDAALRAWVGPRLTPQPRRVPDDPLPDLPVPTLDRWYVHCTDKPGHDAFAGVAAAARDDGSWRGVEVLHTGHDAMVTDPDGTARVLLRMIS</sequence>
<evidence type="ECO:0000313" key="2">
    <source>
        <dbReference type="EMBL" id="MFC5141271.1"/>
    </source>
</evidence>
<reference evidence="3" key="1">
    <citation type="journal article" date="2019" name="Int. J. Syst. Evol. Microbiol.">
        <title>The Global Catalogue of Microorganisms (GCM) 10K type strain sequencing project: providing services to taxonomists for standard genome sequencing and annotation.</title>
        <authorList>
            <consortium name="The Broad Institute Genomics Platform"/>
            <consortium name="The Broad Institute Genome Sequencing Center for Infectious Disease"/>
            <person name="Wu L."/>
            <person name="Ma J."/>
        </authorList>
    </citation>
    <scope>NUCLEOTIDE SEQUENCE [LARGE SCALE GENOMIC DNA]</scope>
    <source>
        <strain evidence="3">XZYJ18</strain>
    </source>
</reference>
<dbReference type="Gene3D" id="3.40.50.1820">
    <property type="entry name" value="alpha/beta hydrolase"/>
    <property type="match status" value="1"/>
</dbReference>
<dbReference type="SUPFAM" id="SSF53474">
    <property type="entry name" value="alpha/beta-Hydrolases"/>
    <property type="match status" value="1"/>
</dbReference>
<keyword evidence="3" id="KW-1185">Reference proteome</keyword>
<dbReference type="PANTHER" id="PTHR37017:SF11">
    <property type="entry name" value="ESTERASE_LIPASE_THIOESTERASE DOMAIN-CONTAINING PROTEIN"/>
    <property type="match status" value="1"/>
</dbReference>
<evidence type="ECO:0000259" key="1">
    <source>
        <dbReference type="Pfam" id="PF12697"/>
    </source>
</evidence>